<proteinExistence type="predicted"/>
<keyword evidence="2" id="KW-1185">Reference proteome</keyword>
<dbReference type="SUPFAM" id="SSF50969">
    <property type="entry name" value="YVTN repeat-like/Quinoprotein amine dehydrogenase"/>
    <property type="match status" value="1"/>
</dbReference>
<dbReference type="Pfam" id="PF13970">
    <property type="entry name" value="DUF4221"/>
    <property type="match status" value="1"/>
</dbReference>
<dbReference type="AlphaFoldDB" id="A0A0H4P9U4"/>
<name>A0A0H4P9U4_9BACT</name>
<dbReference type="OrthoDB" id="836114at2"/>
<dbReference type="InterPro" id="IPR025316">
    <property type="entry name" value="DUF4221"/>
</dbReference>
<organism evidence="1 2">
    <name type="scientific">Cyclobacterium amurskyense</name>
    <dbReference type="NCBI Taxonomy" id="320787"/>
    <lineage>
        <taxon>Bacteria</taxon>
        <taxon>Pseudomonadati</taxon>
        <taxon>Bacteroidota</taxon>
        <taxon>Cytophagia</taxon>
        <taxon>Cytophagales</taxon>
        <taxon>Cyclobacteriaceae</taxon>
        <taxon>Cyclobacterium</taxon>
    </lineage>
</organism>
<dbReference type="Proteomes" id="UP000036520">
    <property type="component" value="Chromosome"/>
</dbReference>
<dbReference type="KEGG" id="camu:CA2015_0445"/>
<protein>
    <submittedName>
        <fullName evidence="1">Uncharacterized protein</fullName>
    </submittedName>
</protein>
<dbReference type="EMBL" id="CP012040">
    <property type="protein sequence ID" value="AKP49915.1"/>
    <property type="molecule type" value="Genomic_DNA"/>
</dbReference>
<evidence type="ECO:0000313" key="2">
    <source>
        <dbReference type="Proteomes" id="UP000036520"/>
    </source>
</evidence>
<sequence length="390" mass="46045">MLIFTNNLSENRNVFIIFLLLFCSCQGEADNKLLEIVKVKELKVTPEVLTFPNPAYVHLIESDSGQYLFYLNPTSKSLQFMNMEDGKVVNEIVFEDDGPNNMSRRSGIAGLEKDKVWATFRPHAIGYFNYKGEILFKKKIPSGEVDITSIRSNFHKELHRYGDKVFGMQPLFMNHHGMNKEDIQKHSLVYSYDMVSDQTKWYDVYYAKDYWDSGKKLSDFSWVRREDKLYISPWYDHEIQVFDMEQEKVTNKVKVKSDHINSLHYVNELPRTHEEALINRLSHDIYGIVLYDKYRDCFYRFFYPGYTDDEEYPIDKLWMLRNSRPLTGVMVLDKELNIIGEHVFDKFQVHASSNVFVGEEGLYLSLNNENSPDYDEDHLRYMVVRFDVGD</sequence>
<dbReference type="InterPro" id="IPR011044">
    <property type="entry name" value="Quino_amine_DH_bsu"/>
</dbReference>
<evidence type="ECO:0000313" key="1">
    <source>
        <dbReference type="EMBL" id="AKP49915.1"/>
    </source>
</evidence>
<reference evidence="1 2" key="1">
    <citation type="submission" date="2015-07" db="EMBL/GenBank/DDBJ databases">
        <authorList>
            <person name="Kim K.M."/>
        </authorList>
    </citation>
    <scope>NUCLEOTIDE SEQUENCE [LARGE SCALE GENOMIC DNA]</scope>
    <source>
        <strain evidence="1 2">KCTC 12363</strain>
    </source>
</reference>
<dbReference type="RefSeq" id="WP_048640403.1">
    <property type="nucleotide sequence ID" value="NZ_CP012040.1"/>
</dbReference>
<accession>A0A0H4P9U4</accession>
<gene>
    <name evidence="1" type="ORF">CA2015_0445</name>
</gene>